<dbReference type="Proteomes" id="UP000075883">
    <property type="component" value="Unassembled WGS sequence"/>
</dbReference>
<evidence type="ECO:0000256" key="1">
    <source>
        <dbReference type="SAM" id="Phobius"/>
    </source>
</evidence>
<sequence length="293" mass="33782">MRSRNWLARESWGLEWKDPREHGGYSSRCSKRTASERFTFKDLETGRRSGRLISCTGRTPMATAQTSPGSLPEPVCGQITQMMDNCFRNSSPTIAVELLYSVKIPDSVEEISDRCLLFNRGMECVQLYLNTCVDQKERKIIENEVYGAKRLYEFLCRDRSFQQEFLRHKACFHHVHHDWDVCSSKFVGILKEEMSKTTKQSMNVQYMHFCCARYGYENCVYNSARYKCRHDSAVFLRTVAKLLSTDKHFLNCDKIEHEVCSAGTQDTVCGWLVVLLGVMGLVRIFGTGHAMAW</sequence>
<keyword evidence="3" id="KW-1185">Reference proteome</keyword>
<dbReference type="PANTHER" id="PTHR33964">
    <property type="entry name" value="RE45066P-RELATED"/>
    <property type="match status" value="1"/>
</dbReference>
<feature type="transmembrane region" description="Helical" evidence="1">
    <location>
        <begin position="270"/>
        <end position="292"/>
    </location>
</feature>
<keyword evidence="1" id="KW-0812">Transmembrane</keyword>
<name>A0A182MKZ7_9DIPT</name>
<dbReference type="AlphaFoldDB" id="A0A182MKZ7"/>
<organism evidence="2 3">
    <name type="scientific">Anopheles culicifacies</name>
    <dbReference type="NCBI Taxonomy" id="139723"/>
    <lineage>
        <taxon>Eukaryota</taxon>
        <taxon>Metazoa</taxon>
        <taxon>Ecdysozoa</taxon>
        <taxon>Arthropoda</taxon>
        <taxon>Hexapoda</taxon>
        <taxon>Insecta</taxon>
        <taxon>Pterygota</taxon>
        <taxon>Neoptera</taxon>
        <taxon>Endopterygota</taxon>
        <taxon>Diptera</taxon>
        <taxon>Nematocera</taxon>
        <taxon>Culicoidea</taxon>
        <taxon>Culicidae</taxon>
        <taxon>Anophelinae</taxon>
        <taxon>Anopheles</taxon>
        <taxon>culicifacies species complex</taxon>
    </lineage>
</organism>
<dbReference type="VEuPathDB" id="VectorBase:ACUA020830"/>
<protein>
    <recommendedName>
        <fullName evidence="4">DUF19 domain-containing protein</fullName>
    </recommendedName>
</protein>
<dbReference type="EMBL" id="AXCM01000028">
    <property type="status" value="NOT_ANNOTATED_CDS"/>
    <property type="molecule type" value="Genomic_DNA"/>
</dbReference>
<reference evidence="2" key="2">
    <citation type="submission" date="2020-05" db="UniProtKB">
        <authorList>
            <consortium name="EnsemblMetazoa"/>
        </authorList>
    </citation>
    <scope>IDENTIFICATION</scope>
    <source>
        <strain evidence="2">A-37</strain>
    </source>
</reference>
<dbReference type="STRING" id="139723.A0A182MKZ7"/>
<keyword evidence="1" id="KW-0472">Membrane</keyword>
<evidence type="ECO:0008006" key="4">
    <source>
        <dbReference type="Google" id="ProtNLM"/>
    </source>
</evidence>
<dbReference type="PANTHER" id="PTHR33964:SF2">
    <property type="entry name" value="IP09356P"/>
    <property type="match status" value="1"/>
</dbReference>
<evidence type="ECO:0000313" key="2">
    <source>
        <dbReference type="EnsemblMetazoa" id="ACUA020830-PA"/>
    </source>
</evidence>
<evidence type="ECO:0000313" key="3">
    <source>
        <dbReference type="Proteomes" id="UP000075883"/>
    </source>
</evidence>
<reference evidence="3" key="1">
    <citation type="submission" date="2013-09" db="EMBL/GenBank/DDBJ databases">
        <title>The Genome Sequence of Anopheles culicifacies species A.</title>
        <authorList>
            <consortium name="The Broad Institute Genomics Platform"/>
            <person name="Neafsey D.E."/>
            <person name="Besansky N."/>
            <person name="Howell P."/>
            <person name="Walton C."/>
            <person name="Young S.K."/>
            <person name="Zeng Q."/>
            <person name="Gargeya S."/>
            <person name="Fitzgerald M."/>
            <person name="Haas B."/>
            <person name="Abouelleil A."/>
            <person name="Allen A.W."/>
            <person name="Alvarado L."/>
            <person name="Arachchi H.M."/>
            <person name="Berlin A.M."/>
            <person name="Chapman S.B."/>
            <person name="Gainer-Dewar J."/>
            <person name="Goldberg J."/>
            <person name="Griggs A."/>
            <person name="Gujja S."/>
            <person name="Hansen M."/>
            <person name="Howarth C."/>
            <person name="Imamovic A."/>
            <person name="Ireland A."/>
            <person name="Larimer J."/>
            <person name="McCowan C."/>
            <person name="Murphy C."/>
            <person name="Pearson M."/>
            <person name="Poon T.W."/>
            <person name="Priest M."/>
            <person name="Roberts A."/>
            <person name="Saif S."/>
            <person name="Shea T."/>
            <person name="Sisk P."/>
            <person name="Sykes S."/>
            <person name="Wortman J."/>
            <person name="Nusbaum C."/>
            <person name="Birren B."/>
        </authorList>
    </citation>
    <scope>NUCLEOTIDE SEQUENCE [LARGE SCALE GENOMIC DNA]</scope>
    <source>
        <strain evidence="3">A-37</strain>
    </source>
</reference>
<proteinExistence type="predicted"/>
<dbReference type="EnsemblMetazoa" id="ACUA020830-RA">
    <property type="protein sequence ID" value="ACUA020830-PA"/>
    <property type="gene ID" value="ACUA020830"/>
</dbReference>
<keyword evidence="1" id="KW-1133">Transmembrane helix</keyword>
<accession>A0A182MKZ7</accession>